<feature type="chain" id="PRO_5026749944" evidence="5">
    <location>
        <begin position="23"/>
        <end position="231"/>
    </location>
</feature>
<comment type="subcellular location">
    <subcellularLocation>
        <location evidence="1">Secreted</location>
    </subcellularLocation>
</comment>
<keyword evidence="2" id="KW-0964">Secreted</keyword>
<dbReference type="SUPFAM" id="SSF90250">
    <property type="entry name" value="Troponin coil-coiled subunits"/>
    <property type="match status" value="1"/>
</dbReference>
<dbReference type="EMBL" id="CACVKT020001597">
    <property type="protein sequence ID" value="CAC5369393.1"/>
    <property type="molecule type" value="Genomic_DNA"/>
</dbReference>
<dbReference type="Gene3D" id="2.60.120.40">
    <property type="match status" value="1"/>
</dbReference>
<feature type="signal peptide" evidence="5">
    <location>
        <begin position="1"/>
        <end position="22"/>
    </location>
</feature>
<name>A0A6J8AJP1_MYTCO</name>
<sequence length="231" mass="25755">MKTYLYLTVLFPLAGFLKPVRGELEDSLVTLKLDVQKLRDRVTDLASRLKNAETTKFDLTDRLSKAIKTIENLKSERTVKKRAFTSSQVAFYAALRHSLHAMDPHHAVVFDDVFGSTSPDVYNDVNGMFTAPVSGLYCFSWTNNVDATDYQSTELVLEGKPLAWAYADTKGDQNEDDYGSSSQTILLKVDKGQHVWIRTGAQGKGTLHGEDYSTFSGFLVYQIDDSTSTGD</sequence>
<proteinExistence type="predicted"/>
<feature type="coiled-coil region" evidence="4">
    <location>
        <begin position="21"/>
        <end position="76"/>
    </location>
</feature>
<evidence type="ECO:0000313" key="7">
    <source>
        <dbReference type="EMBL" id="CAC5369393.1"/>
    </source>
</evidence>
<keyword evidence="8" id="KW-1185">Reference proteome</keyword>
<dbReference type="InterPro" id="IPR050822">
    <property type="entry name" value="Cerebellin_Synaptic_Org"/>
</dbReference>
<dbReference type="OrthoDB" id="6154955at2759"/>
<dbReference type="SMART" id="SM00110">
    <property type="entry name" value="C1Q"/>
    <property type="match status" value="1"/>
</dbReference>
<dbReference type="Proteomes" id="UP000507470">
    <property type="component" value="Unassembled WGS sequence"/>
</dbReference>
<dbReference type="GO" id="GO:0005576">
    <property type="term" value="C:extracellular region"/>
    <property type="evidence" value="ECO:0007669"/>
    <property type="project" value="UniProtKB-SubCell"/>
</dbReference>
<evidence type="ECO:0000256" key="1">
    <source>
        <dbReference type="ARBA" id="ARBA00004613"/>
    </source>
</evidence>
<evidence type="ECO:0000256" key="5">
    <source>
        <dbReference type="SAM" id="SignalP"/>
    </source>
</evidence>
<evidence type="ECO:0000256" key="4">
    <source>
        <dbReference type="SAM" id="Coils"/>
    </source>
</evidence>
<organism evidence="7 8">
    <name type="scientific">Mytilus coruscus</name>
    <name type="common">Sea mussel</name>
    <dbReference type="NCBI Taxonomy" id="42192"/>
    <lineage>
        <taxon>Eukaryota</taxon>
        <taxon>Metazoa</taxon>
        <taxon>Spiralia</taxon>
        <taxon>Lophotrochozoa</taxon>
        <taxon>Mollusca</taxon>
        <taxon>Bivalvia</taxon>
        <taxon>Autobranchia</taxon>
        <taxon>Pteriomorphia</taxon>
        <taxon>Mytilida</taxon>
        <taxon>Mytiloidea</taxon>
        <taxon>Mytilidae</taxon>
        <taxon>Mytilinae</taxon>
        <taxon>Mytilus</taxon>
    </lineage>
</organism>
<dbReference type="InterPro" id="IPR038077">
    <property type="entry name" value="Troponin_sf"/>
</dbReference>
<dbReference type="PROSITE" id="PS50871">
    <property type="entry name" value="C1Q"/>
    <property type="match status" value="1"/>
</dbReference>
<evidence type="ECO:0000256" key="2">
    <source>
        <dbReference type="ARBA" id="ARBA00022525"/>
    </source>
</evidence>
<protein>
    <submittedName>
        <fullName evidence="7">C1QL</fullName>
    </submittedName>
</protein>
<dbReference type="PANTHER" id="PTHR22923:SF116">
    <property type="entry name" value="C1Q DOMAIN-CONTAINING PROTEIN"/>
    <property type="match status" value="1"/>
</dbReference>
<keyword evidence="3 5" id="KW-0732">Signal</keyword>
<dbReference type="PRINTS" id="PR00007">
    <property type="entry name" value="COMPLEMNTC1Q"/>
</dbReference>
<evidence type="ECO:0000256" key="3">
    <source>
        <dbReference type="ARBA" id="ARBA00022729"/>
    </source>
</evidence>
<dbReference type="InterPro" id="IPR001073">
    <property type="entry name" value="C1q_dom"/>
</dbReference>
<evidence type="ECO:0000259" key="6">
    <source>
        <dbReference type="PROSITE" id="PS50871"/>
    </source>
</evidence>
<dbReference type="Pfam" id="PF00386">
    <property type="entry name" value="C1q"/>
    <property type="match status" value="1"/>
</dbReference>
<dbReference type="InterPro" id="IPR008983">
    <property type="entry name" value="Tumour_necrosis_fac-like_dom"/>
</dbReference>
<dbReference type="PANTHER" id="PTHR22923">
    <property type="entry name" value="CEREBELLIN-RELATED"/>
    <property type="match status" value="1"/>
</dbReference>
<dbReference type="SUPFAM" id="SSF49842">
    <property type="entry name" value="TNF-like"/>
    <property type="match status" value="1"/>
</dbReference>
<feature type="domain" description="C1q" evidence="6">
    <location>
        <begin position="84"/>
        <end position="226"/>
    </location>
</feature>
<dbReference type="AlphaFoldDB" id="A0A6J8AJP1"/>
<accession>A0A6J8AJP1</accession>
<evidence type="ECO:0000313" key="8">
    <source>
        <dbReference type="Proteomes" id="UP000507470"/>
    </source>
</evidence>
<keyword evidence="4" id="KW-0175">Coiled coil</keyword>
<gene>
    <name evidence="7" type="ORF">MCOR_8599</name>
</gene>
<reference evidence="7 8" key="1">
    <citation type="submission" date="2020-06" db="EMBL/GenBank/DDBJ databases">
        <authorList>
            <person name="Li R."/>
            <person name="Bekaert M."/>
        </authorList>
    </citation>
    <scope>NUCLEOTIDE SEQUENCE [LARGE SCALE GENOMIC DNA]</scope>
    <source>
        <strain evidence="8">wild</strain>
    </source>
</reference>